<evidence type="ECO:0000259" key="1">
    <source>
        <dbReference type="Pfam" id="PF03184"/>
    </source>
</evidence>
<evidence type="ECO:0000313" key="2">
    <source>
        <dbReference type="EMBL" id="KND85843.1"/>
    </source>
</evidence>
<dbReference type="InterPro" id="IPR004875">
    <property type="entry name" value="DDE_SF_endonuclease_dom"/>
</dbReference>
<dbReference type="GO" id="GO:0003676">
    <property type="term" value="F:nucleic acid binding"/>
    <property type="evidence" value="ECO:0007669"/>
    <property type="project" value="InterPro"/>
</dbReference>
<evidence type="ECO:0000313" key="3">
    <source>
        <dbReference type="Proteomes" id="UP000036947"/>
    </source>
</evidence>
<keyword evidence="3" id="KW-1185">Reference proteome</keyword>
<dbReference type="Pfam" id="PF03184">
    <property type="entry name" value="DDE_1"/>
    <property type="match status" value="1"/>
</dbReference>
<feature type="domain" description="DDE-1" evidence="1">
    <location>
        <begin position="91"/>
        <end position="177"/>
    </location>
</feature>
<sequence length="195" mass="22470">MDETGFRIGIGKDQLVVTKRKKSYYFATPGNRESATAIEYISAGGRVLPAFLVLSGVKHQSRWYNVMKDYPDTRIAMSPTRFSNDEICLEFGSHYTYPFIEYCERRNIIPFSLPPHLIYLLQPLDVVVFQPLKHYHAKAVDLVVRDGYLDITKMEFLGFIQNIRKQAFRQSTILSAFRKTGIVPFNPEVVLAIIR</sequence>
<name>A0A0L0MV85_TOLOC</name>
<dbReference type="EMBL" id="LFRF01000122">
    <property type="protein sequence ID" value="KND85843.1"/>
    <property type="molecule type" value="Genomic_DNA"/>
</dbReference>
<dbReference type="AlphaFoldDB" id="A0A0L0MV85"/>
<dbReference type="Proteomes" id="UP000036947">
    <property type="component" value="Unassembled WGS sequence"/>
</dbReference>
<organism evidence="2 3">
    <name type="scientific">Tolypocladium ophioglossoides (strain CBS 100239)</name>
    <name type="common">Snaketongue truffleclub</name>
    <name type="synonym">Elaphocordyceps ophioglossoides</name>
    <dbReference type="NCBI Taxonomy" id="1163406"/>
    <lineage>
        <taxon>Eukaryota</taxon>
        <taxon>Fungi</taxon>
        <taxon>Dikarya</taxon>
        <taxon>Ascomycota</taxon>
        <taxon>Pezizomycotina</taxon>
        <taxon>Sordariomycetes</taxon>
        <taxon>Hypocreomycetidae</taxon>
        <taxon>Hypocreales</taxon>
        <taxon>Ophiocordycipitaceae</taxon>
        <taxon>Tolypocladium</taxon>
    </lineage>
</organism>
<proteinExistence type="predicted"/>
<comment type="caution">
    <text evidence="2">The sequence shown here is derived from an EMBL/GenBank/DDBJ whole genome shotgun (WGS) entry which is preliminary data.</text>
</comment>
<dbReference type="STRING" id="1163406.A0A0L0MV85"/>
<feature type="non-terminal residue" evidence="2">
    <location>
        <position position="195"/>
    </location>
</feature>
<reference evidence="2 3" key="1">
    <citation type="journal article" date="2015" name="BMC Genomics">
        <title>The genome of the truffle-parasite Tolypocladium ophioglossoides and the evolution of antifungal peptaibiotics.</title>
        <authorList>
            <person name="Quandt C.A."/>
            <person name="Bushley K.E."/>
            <person name="Spatafora J.W."/>
        </authorList>
    </citation>
    <scope>NUCLEOTIDE SEQUENCE [LARGE SCALE GENOMIC DNA]</scope>
    <source>
        <strain evidence="2 3">CBS 100239</strain>
    </source>
</reference>
<gene>
    <name evidence="2" type="ORF">TOPH_09284</name>
</gene>
<accession>A0A0L0MV85</accession>
<dbReference type="OrthoDB" id="4913223at2759"/>
<protein>
    <recommendedName>
        <fullName evidence="1">DDE-1 domain-containing protein</fullName>
    </recommendedName>
</protein>